<evidence type="ECO:0000256" key="1">
    <source>
        <dbReference type="ARBA" id="ARBA00006620"/>
    </source>
</evidence>
<keyword evidence="9" id="KW-0614">Plasmid</keyword>
<feature type="region of interest" description="Disordered" evidence="8">
    <location>
        <begin position="23"/>
        <end position="43"/>
    </location>
</feature>
<dbReference type="AlphaFoldDB" id="A0A1W6QYI2"/>
<evidence type="ECO:0000256" key="2">
    <source>
        <dbReference type="ARBA" id="ARBA00022649"/>
    </source>
</evidence>
<dbReference type="GO" id="GO:0004519">
    <property type="term" value="F:endonuclease activity"/>
    <property type="evidence" value="ECO:0007669"/>
    <property type="project" value="UniProtKB-KW"/>
</dbReference>
<dbReference type="InterPro" id="IPR012933">
    <property type="entry name" value="HicA_mRNA_interferase"/>
</dbReference>
<keyword evidence="2" id="KW-1277">Toxin-antitoxin system</keyword>
<evidence type="ECO:0000256" key="8">
    <source>
        <dbReference type="SAM" id="MobiDB-lite"/>
    </source>
</evidence>
<evidence type="ECO:0000256" key="6">
    <source>
        <dbReference type="ARBA" id="ARBA00022884"/>
    </source>
</evidence>
<dbReference type="Gene3D" id="3.30.920.30">
    <property type="entry name" value="Hypothetical protein"/>
    <property type="match status" value="1"/>
</dbReference>
<evidence type="ECO:0000313" key="10">
    <source>
        <dbReference type="EMBL" id="TKK84784.1"/>
    </source>
</evidence>
<keyword evidence="4" id="KW-0255">Endonuclease</keyword>
<keyword evidence="6" id="KW-0694">RNA-binding</keyword>
<keyword evidence="7" id="KW-0346">Stress response</keyword>
<organism evidence="9">
    <name type="scientific">Enterococcus faecalis</name>
    <name type="common">Streptococcus faecalis</name>
    <dbReference type="NCBI Taxonomy" id="1351"/>
    <lineage>
        <taxon>Bacteria</taxon>
        <taxon>Bacillati</taxon>
        <taxon>Bacillota</taxon>
        <taxon>Bacilli</taxon>
        <taxon>Lactobacillales</taxon>
        <taxon>Enterococcaceae</taxon>
        <taxon>Enterococcus</taxon>
    </lineage>
</organism>
<dbReference type="InterPro" id="IPR038570">
    <property type="entry name" value="HicA_sf"/>
</dbReference>
<keyword evidence="5" id="KW-0378">Hydrolase</keyword>
<evidence type="ECO:0000256" key="7">
    <source>
        <dbReference type="ARBA" id="ARBA00023016"/>
    </source>
</evidence>
<reference evidence="9" key="1">
    <citation type="submission" date="2016-12" db="EMBL/GenBank/DDBJ databases">
        <title>Characterization of a Plasmid Isolated from Enterococcus faecalis found in the Fecal Material of a Blue Whale.</title>
        <authorList>
            <person name="McLaughlin R."/>
        </authorList>
    </citation>
    <scope>NUCLEOTIDE SEQUENCE</scope>
    <source>
        <strain evidence="9">3</strain>
        <plasmid evidence="9">pGTC3</plasmid>
    </source>
</reference>
<evidence type="ECO:0000313" key="11">
    <source>
        <dbReference type="Proteomes" id="UP000305511"/>
    </source>
</evidence>
<accession>A0A1W6QYI2</accession>
<proteinExistence type="inferred from homology"/>
<dbReference type="Proteomes" id="UP000305511">
    <property type="component" value="Unassembled WGS sequence"/>
</dbReference>
<protein>
    <submittedName>
        <fullName evidence="10">Addiction module toxin, HicA family</fullName>
    </submittedName>
    <submittedName>
        <fullName evidence="9">Toxin-antitoxin system, toxin component</fullName>
    </submittedName>
</protein>
<evidence type="ECO:0000313" key="9">
    <source>
        <dbReference type="EMBL" id="ARO46242.1"/>
    </source>
</evidence>
<sequence length="63" mass="7023">MTVRKAEQLLNSIGFFEVKGGKGSHRKFEKAGERPITLPSHGKELSRVVESSIKKALKKAEEE</sequence>
<dbReference type="EMBL" id="SIYF01000230">
    <property type="protein sequence ID" value="TKK84784.1"/>
    <property type="molecule type" value="Genomic_DNA"/>
</dbReference>
<dbReference type="GO" id="GO:0003729">
    <property type="term" value="F:mRNA binding"/>
    <property type="evidence" value="ECO:0007669"/>
    <property type="project" value="InterPro"/>
</dbReference>
<name>A0A1W6QYI2_ENTFL</name>
<evidence type="ECO:0000256" key="5">
    <source>
        <dbReference type="ARBA" id="ARBA00022801"/>
    </source>
</evidence>
<geneLocation type="plasmid" evidence="9">
    <name>pGTC3</name>
</geneLocation>
<dbReference type="Pfam" id="PF07927">
    <property type="entry name" value="HicA_toxin"/>
    <property type="match status" value="1"/>
</dbReference>
<comment type="similarity">
    <text evidence="1">Belongs to the HicA mRNA interferase family.</text>
</comment>
<gene>
    <name evidence="10" type="ORF">EY666_10065</name>
</gene>
<keyword evidence="3" id="KW-0540">Nuclease</keyword>
<dbReference type="EMBL" id="KY303941">
    <property type="protein sequence ID" value="ARO46242.1"/>
    <property type="molecule type" value="Genomic_DNA"/>
</dbReference>
<reference evidence="10 11" key="2">
    <citation type="submission" date="2019-02" db="EMBL/GenBank/DDBJ databases">
        <title>Bacteria dissemination in different level of health care in South Africa: the effectiveness of infections prevention and control.</title>
        <authorList>
            <person name="Shobo C."/>
            <person name="Amoako D.G."/>
            <person name="Allam M."/>
            <person name="Ismail A."/>
            <person name="Bester L.A."/>
            <person name="Essack S.Y."/>
        </authorList>
    </citation>
    <scope>NUCLEOTIDE SEQUENCE [LARGE SCALE GENOMIC DNA]</scope>
    <source>
        <strain evidence="10 11">2SIL2</strain>
    </source>
</reference>
<evidence type="ECO:0000256" key="3">
    <source>
        <dbReference type="ARBA" id="ARBA00022722"/>
    </source>
</evidence>
<evidence type="ECO:0000256" key="4">
    <source>
        <dbReference type="ARBA" id="ARBA00022759"/>
    </source>
</evidence>
<dbReference type="SUPFAM" id="SSF54786">
    <property type="entry name" value="YcfA/nrd intein domain"/>
    <property type="match status" value="1"/>
</dbReference>
<dbReference type="GO" id="GO:0016787">
    <property type="term" value="F:hydrolase activity"/>
    <property type="evidence" value="ECO:0007669"/>
    <property type="project" value="UniProtKB-KW"/>
</dbReference>